<dbReference type="RefSeq" id="WP_013469489.1">
    <property type="nucleotide sequence ID" value="NC_014810.2"/>
</dbReference>
<dbReference type="GeneID" id="36134046"/>
<protein>
    <submittedName>
        <fullName evidence="2">Uncharacterized protein</fullName>
    </submittedName>
</protein>
<dbReference type="KEGG" id="hfe:HFELIS_10390"/>
<evidence type="ECO:0000313" key="2">
    <source>
        <dbReference type="EMBL" id="CBY83123.1"/>
    </source>
</evidence>
<name>E7AD05_HELFC</name>
<evidence type="ECO:0000256" key="1">
    <source>
        <dbReference type="SAM" id="MobiDB-lite"/>
    </source>
</evidence>
<dbReference type="HOGENOM" id="CLU_080955_0_0_7"/>
<dbReference type="AlphaFoldDB" id="E7AD05"/>
<accession>E7AD05</accession>
<dbReference type="STRING" id="936155.HFELIS_10390"/>
<sequence>MSALSDVVQELGLKAGQASKELTQASAQALKNAHEAAPGGTKALIATEPEENKDQTSARDFSPYIINDEDLAQPAPQGPSAPPSTNIKELDDKIAKRQLSMFDYYLARNYLGLDLGGFLAGGLELKQKIANRTKATADVYETIRSLDLGDNIINKAQDNSGTPSGLARKLNQITGGFIPLGAELAQTDTAVNQYTYATARALTGGKVTNQTLDDLKHITRFGLRGAKENTARLGETQNININYLINSMRNLQALGGNITPDMLAKLQEYKAKARYIQEKGGDIDIKEYNALRKGRE</sequence>
<gene>
    <name evidence="2" type="ordered locus">Hfelis_10390</name>
</gene>
<reference evidence="2 3" key="1">
    <citation type="journal article" date="2011" name="Genome Biol. Evol.">
        <title>Comparative whole genome sequence analysis of the carcinogenic bacterial model pathogen Helicobacter felis.</title>
        <authorList>
            <person name="Arnold I.C."/>
            <person name="Zigova Z."/>
            <person name="Holden M."/>
            <person name="Lawley T.D."/>
            <person name="Rad R."/>
            <person name="Dougan G."/>
            <person name="Falkow S."/>
            <person name="Bentley S.D."/>
            <person name="Muller A."/>
        </authorList>
    </citation>
    <scope>NUCLEOTIDE SEQUENCE [LARGE SCALE GENOMIC DNA]</scope>
    <source>
        <strain evidence="3">ATCC 49179 / CCUG 28539 / NCTC 12436 / CS1</strain>
    </source>
</reference>
<proteinExistence type="predicted"/>
<keyword evidence="3" id="KW-1185">Reference proteome</keyword>
<dbReference type="Proteomes" id="UP000007934">
    <property type="component" value="Chromosome"/>
</dbReference>
<evidence type="ECO:0000313" key="3">
    <source>
        <dbReference type="Proteomes" id="UP000007934"/>
    </source>
</evidence>
<dbReference type="OrthoDB" id="5324426at2"/>
<organism evidence="2 3">
    <name type="scientific">Helicobacter felis (strain ATCC 49179 / CCUG 28539 / NCTC 12436 / CS1)</name>
    <dbReference type="NCBI Taxonomy" id="936155"/>
    <lineage>
        <taxon>Bacteria</taxon>
        <taxon>Pseudomonadati</taxon>
        <taxon>Campylobacterota</taxon>
        <taxon>Epsilonproteobacteria</taxon>
        <taxon>Campylobacterales</taxon>
        <taxon>Helicobacteraceae</taxon>
        <taxon>Helicobacter</taxon>
    </lineage>
</organism>
<feature type="region of interest" description="Disordered" evidence="1">
    <location>
        <begin position="26"/>
        <end position="61"/>
    </location>
</feature>
<dbReference type="EMBL" id="FQ670179">
    <property type="protein sequence ID" value="CBY83123.1"/>
    <property type="molecule type" value="Genomic_DNA"/>
</dbReference>